<feature type="compositionally biased region" description="Basic and acidic residues" evidence="1">
    <location>
        <begin position="70"/>
        <end position="92"/>
    </location>
</feature>
<evidence type="ECO:0000313" key="3">
    <source>
        <dbReference type="EMBL" id="CAB3720671.1"/>
    </source>
</evidence>
<dbReference type="RefSeq" id="WP_175052723.1">
    <property type="nucleotide sequence ID" value="NZ_CADIKC010000007.1"/>
</dbReference>
<organism evidence="3 4">
    <name type="scientific">Paraburkholderia sediminicola</name>
    <dbReference type="NCBI Taxonomy" id="458836"/>
    <lineage>
        <taxon>Bacteria</taxon>
        <taxon>Pseudomonadati</taxon>
        <taxon>Pseudomonadota</taxon>
        <taxon>Betaproteobacteria</taxon>
        <taxon>Burkholderiales</taxon>
        <taxon>Burkholderiaceae</taxon>
        <taxon>Paraburkholderia</taxon>
    </lineage>
</organism>
<evidence type="ECO:0000313" key="4">
    <source>
        <dbReference type="Proteomes" id="UP000494255"/>
    </source>
</evidence>
<accession>A0A6J5C047</accession>
<evidence type="ECO:0000256" key="2">
    <source>
        <dbReference type="SAM" id="SignalP"/>
    </source>
</evidence>
<evidence type="ECO:0000256" key="1">
    <source>
        <dbReference type="SAM" id="MobiDB-lite"/>
    </source>
</evidence>
<name>A0A6J5C047_9BURK</name>
<keyword evidence="4" id="KW-1185">Reference proteome</keyword>
<dbReference type="EMBL" id="CADIKC010000007">
    <property type="protein sequence ID" value="CAB3720671.1"/>
    <property type="molecule type" value="Genomic_DNA"/>
</dbReference>
<dbReference type="GeneID" id="97043464"/>
<evidence type="ECO:0008006" key="5">
    <source>
        <dbReference type="Google" id="ProtNLM"/>
    </source>
</evidence>
<dbReference type="Proteomes" id="UP000494255">
    <property type="component" value="Unassembled WGS sequence"/>
</dbReference>
<gene>
    <name evidence="3" type="ORF">LMG24238_04866</name>
</gene>
<keyword evidence="2" id="KW-0732">Signal</keyword>
<protein>
    <recommendedName>
        <fullName evidence="5">DUF4148 domain-containing protein</fullName>
    </recommendedName>
</protein>
<feature type="chain" id="PRO_5026728490" description="DUF4148 domain-containing protein" evidence="2">
    <location>
        <begin position="20"/>
        <end position="109"/>
    </location>
</feature>
<dbReference type="AlphaFoldDB" id="A0A6J5C047"/>
<proteinExistence type="predicted"/>
<reference evidence="3 4" key="1">
    <citation type="submission" date="2020-04" db="EMBL/GenBank/DDBJ databases">
        <authorList>
            <person name="De Canck E."/>
        </authorList>
    </citation>
    <scope>NUCLEOTIDE SEQUENCE [LARGE SCALE GENOMIC DNA]</scope>
    <source>
        <strain evidence="3 4">LMG 24238</strain>
    </source>
</reference>
<sequence>MLKQVVTISLATLSLCAAAETNQEFYSRNGTTMPRAIASDPRSAPYGSKRPTITEDSAAVRASQEASGNLDRRAAAEQEAIDQAKRTRDNPEIKFNIAPREMPKPVTAN</sequence>
<feature type="signal peptide" evidence="2">
    <location>
        <begin position="1"/>
        <end position="19"/>
    </location>
</feature>
<feature type="region of interest" description="Disordered" evidence="1">
    <location>
        <begin position="32"/>
        <end position="109"/>
    </location>
</feature>